<dbReference type="GO" id="GO:0003700">
    <property type="term" value="F:DNA-binding transcription factor activity"/>
    <property type="evidence" value="ECO:0007669"/>
    <property type="project" value="InterPro"/>
</dbReference>
<evidence type="ECO:0000259" key="5">
    <source>
        <dbReference type="PROSITE" id="PS01124"/>
    </source>
</evidence>
<dbReference type="InterPro" id="IPR009057">
    <property type="entry name" value="Homeodomain-like_sf"/>
</dbReference>
<dbReference type="EMBL" id="MVDE01000018">
    <property type="protein sequence ID" value="PKQ65993.1"/>
    <property type="molecule type" value="Genomic_DNA"/>
</dbReference>
<keyword evidence="2" id="KW-0238">DNA-binding</keyword>
<dbReference type="Proteomes" id="UP000233618">
    <property type="component" value="Unassembled WGS sequence"/>
</dbReference>
<evidence type="ECO:0000256" key="3">
    <source>
        <dbReference type="ARBA" id="ARBA00023163"/>
    </source>
</evidence>
<dbReference type="GO" id="GO:0043565">
    <property type="term" value="F:sequence-specific DNA binding"/>
    <property type="evidence" value="ECO:0007669"/>
    <property type="project" value="InterPro"/>
</dbReference>
<organism evidence="6 7">
    <name type="scientific">Labilibaculum manganireducens</name>
    <dbReference type="NCBI Taxonomy" id="1940525"/>
    <lineage>
        <taxon>Bacteria</taxon>
        <taxon>Pseudomonadati</taxon>
        <taxon>Bacteroidota</taxon>
        <taxon>Bacteroidia</taxon>
        <taxon>Marinilabiliales</taxon>
        <taxon>Marinifilaceae</taxon>
        <taxon>Labilibaculum</taxon>
    </lineage>
</organism>
<dbReference type="SUPFAM" id="SSF46689">
    <property type="entry name" value="Homeodomain-like"/>
    <property type="match status" value="1"/>
</dbReference>
<keyword evidence="7" id="KW-1185">Reference proteome</keyword>
<dbReference type="Pfam" id="PF12833">
    <property type="entry name" value="HTH_18"/>
    <property type="match status" value="1"/>
</dbReference>
<dbReference type="PROSITE" id="PS01124">
    <property type="entry name" value="HTH_ARAC_FAMILY_2"/>
    <property type="match status" value="1"/>
</dbReference>
<evidence type="ECO:0000256" key="4">
    <source>
        <dbReference type="SAM" id="Phobius"/>
    </source>
</evidence>
<name>A0A2N3I6X7_9BACT</name>
<dbReference type="PANTHER" id="PTHR43280">
    <property type="entry name" value="ARAC-FAMILY TRANSCRIPTIONAL REGULATOR"/>
    <property type="match status" value="1"/>
</dbReference>
<proteinExistence type="predicted"/>
<evidence type="ECO:0000313" key="6">
    <source>
        <dbReference type="EMBL" id="PKQ65993.1"/>
    </source>
</evidence>
<feature type="transmembrane region" description="Helical" evidence="4">
    <location>
        <begin position="34"/>
        <end position="53"/>
    </location>
</feature>
<sequence length="374" mass="44120">MDIAFIYIGFAQSIFVAIMVFLKKPLTVADRILGCWLFTIAGMFLLNVVKNLYAISEELWPFSVNLAITFPTFLYLYTKYISQDHNHFLRKDYLNFAPLLIGVTIVLLTYSSEINSLESFIEHYCKLINVRTIVGHLFVLCLWIYTILSLIILFRHKRQIANNYSFESRKINLWWLFTVITAYFLVYNFIILISAFHIQKSFIEHIEKFRSGALLVFVYILSIWGYRQHQLISNYTSVSLSKFTKPDSERYEKSSLKEKQAEKFTLILIDFMNKSEAWKDNELSIAKLSEQTDIPKHYITQVLNENLKKNFYTFVNEYRTEYAMKLILSPTHKNWSFIAIAYECGFNSKTAFNNFFKKYTNLTPTEFKKSNTLI</sequence>
<accession>A0A2N3I6X7</accession>
<dbReference type="SMART" id="SM00342">
    <property type="entry name" value="HTH_ARAC"/>
    <property type="match status" value="1"/>
</dbReference>
<evidence type="ECO:0000256" key="2">
    <source>
        <dbReference type="ARBA" id="ARBA00023125"/>
    </source>
</evidence>
<feature type="transmembrane region" description="Helical" evidence="4">
    <location>
        <begin position="209"/>
        <end position="226"/>
    </location>
</feature>
<keyword evidence="4" id="KW-0472">Membrane</keyword>
<evidence type="ECO:0000313" key="7">
    <source>
        <dbReference type="Proteomes" id="UP000233618"/>
    </source>
</evidence>
<feature type="transmembrane region" description="Helical" evidence="4">
    <location>
        <begin position="93"/>
        <end position="112"/>
    </location>
</feature>
<dbReference type="RefSeq" id="WP_101310199.1">
    <property type="nucleotide sequence ID" value="NZ_MVDE01000018.1"/>
</dbReference>
<feature type="transmembrane region" description="Helical" evidence="4">
    <location>
        <begin position="174"/>
        <end position="197"/>
    </location>
</feature>
<feature type="domain" description="HTH araC/xylS-type" evidence="5">
    <location>
        <begin position="262"/>
        <end position="370"/>
    </location>
</feature>
<feature type="transmembrane region" description="Helical" evidence="4">
    <location>
        <begin position="59"/>
        <end position="81"/>
    </location>
</feature>
<dbReference type="AlphaFoldDB" id="A0A2N3I6X7"/>
<protein>
    <recommendedName>
        <fullName evidence="5">HTH araC/xylS-type domain-containing protein</fullName>
    </recommendedName>
</protein>
<dbReference type="InterPro" id="IPR018060">
    <property type="entry name" value="HTH_AraC"/>
</dbReference>
<comment type="caution">
    <text evidence="6">The sequence shown here is derived from an EMBL/GenBank/DDBJ whole genome shotgun (WGS) entry which is preliminary data.</text>
</comment>
<keyword evidence="4" id="KW-1133">Transmembrane helix</keyword>
<evidence type="ECO:0000256" key="1">
    <source>
        <dbReference type="ARBA" id="ARBA00023015"/>
    </source>
</evidence>
<feature type="transmembrane region" description="Helical" evidence="4">
    <location>
        <begin position="132"/>
        <end position="154"/>
    </location>
</feature>
<keyword evidence="3" id="KW-0804">Transcription</keyword>
<feature type="transmembrane region" description="Helical" evidence="4">
    <location>
        <begin position="6"/>
        <end position="22"/>
    </location>
</feature>
<dbReference type="Gene3D" id="1.10.10.60">
    <property type="entry name" value="Homeodomain-like"/>
    <property type="match status" value="1"/>
</dbReference>
<dbReference type="PANTHER" id="PTHR43280:SF29">
    <property type="entry name" value="ARAC-FAMILY TRANSCRIPTIONAL REGULATOR"/>
    <property type="match status" value="1"/>
</dbReference>
<keyword evidence="1" id="KW-0805">Transcription regulation</keyword>
<keyword evidence="4" id="KW-0812">Transmembrane</keyword>
<reference evidence="6 7" key="1">
    <citation type="journal article" date="2017" name="Front. Microbiol.">
        <title>Labilibaculum manganireducens gen. nov., sp. nov. and Labilibaculum filiforme sp. nov., Novel Bacteroidetes Isolated from Subsurface Sediments of the Baltic Sea.</title>
        <authorList>
            <person name="Vandieken V."/>
            <person name="Marshall I.P."/>
            <person name="Niemann H."/>
            <person name="Engelen B."/>
            <person name="Cypionka H."/>
        </authorList>
    </citation>
    <scope>NUCLEOTIDE SEQUENCE [LARGE SCALE GENOMIC DNA]</scope>
    <source>
        <strain evidence="6 7">59.10-2M</strain>
    </source>
</reference>
<gene>
    <name evidence="6" type="ORF">BZG01_12575</name>
</gene>